<accession>W5N3B0</accession>
<feature type="region of interest" description="Disordered" evidence="4">
    <location>
        <begin position="437"/>
        <end position="566"/>
    </location>
</feature>
<dbReference type="GO" id="GO:0005829">
    <property type="term" value="C:cytosol"/>
    <property type="evidence" value="ECO:0000318"/>
    <property type="project" value="GO_Central"/>
</dbReference>
<dbReference type="SUPFAM" id="SSF54928">
    <property type="entry name" value="RNA-binding domain, RBD"/>
    <property type="match status" value="1"/>
</dbReference>
<evidence type="ECO:0000256" key="4">
    <source>
        <dbReference type="SAM" id="MobiDB-lite"/>
    </source>
</evidence>
<dbReference type="Pfam" id="PF05383">
    <property type="entry name" value="La"/>
    <property type="match status" value="1"/>
</dbReference>
<dbReference type="AlphaFoldDB" id="W5N3B0"/>
<protein>
    <submittedName>
        <fullName evidence="6">La ribonucleoprotein 4B</fullName>
    </submittedName>
</protein>
<dbReference type="InterPro" id="IPR036388">
    <property type="entry name" value="WH-like_DNA-bd_sf"/>
</dbReference>
<dbReference type="InterPro" id="IPR058699">
    <property type="entry name" value="RRM_LARP4/4B"/>
</dbReference>
<evidence type="ECO:0000256" key="1">
    <source>
        <dbReference type="ARBA" id="ARBA00022553"/>
    </source>
</evidence>
<dbReference type="EMBL" id="AHAT01002555">
    <property type="status" value="NOT_ANNOTATED_CDS"/>
    <property type="molecule type" value="Genomic_DNA"/>
</dbReference>
<keyword evidence="1" id="KW-0597">Phosphoprotein</keyword>
<dbReference type="InterPro" id="IPR035979">
    <property type="entry name" value="RBD_domain_sf"/>
</dbReference>
<keyword evidence="7" id="KW-1185">Reference proteome</keyword>
<dbReference type="CDD" id="cd08036">
    <property type="entry name" value="LARP_5"/>
    <property type="match status" value="1"/>
</dbReference>
<dbReference type="PANTHER" id="PTHR22792">
    <property type="entry name" value="LUPUS LA PROTEIN-RELATED"/>
    <property type="match status" value="1"/>
</dbReference>
<reference evidence="6" key="2">
    <citation type="submission" date="2025-08" db="UniProtKB">
        <authorList>
            <consortium name="Ensembl"/>
        </authorList>
    </citation>
    <scope>IDENTIFICATION</scope>
</reference>
<feature type="domain" description="HTH La-type RNA-binding" evidence="5">
    <location>
        <begin position="182"/>
        <end position="271"/>
    </location>
</feature>
<proteinExistence type="predicted"/>
<evidence type="ECO:0000256" key="2">
    <source>
        <dbReference type="ARBA" id="ARBA00022884"/>
    </source>
</evidence>
<feature type="compositionally biased region" description="Polar residues" evidence="4">
    <location>
        <begin position="482"/>
        <end position="500"/>
    </location>
</feature>
<dbReference type="OMA" id="RMQNTTT"/>
<feature type="compositionally biased region" description="Basic and acidic residues" evidence="4">
    <location>
        <begin position="639"/>
        <end position="649"/>
    </location>
</feature>
<dbReference type="GO" id="GO:0003730">
    <property type="term" value="F:mRNA 3'-UTR binding"/>
    <property type="evidence" value="ECO:0000318"/>
    <property type="project" value="GO_Central"/>
</dbReference>
<organism evidence="6 7">
    <name type="scientific">Lepisosteus oculatus</name>
    <name type="common">Spotted gar</name>
    <dbReference type="NCBI Taxonomy" id="7918"/>
    <lineage>
        <taxon>Eukaryota</taxon>
        <taxon>Metazoa</taxon>
        <taxon>Chordata</taxon>
        <taxon>Craniata</taxon>
        <taxon>Vertebrata</taxon>
        <taxon>Euteleostomi</taxon>
        <taxon>Actinopterygii</taxon>
        <taxon>Neopterygii</taxon>
        <taxon>Holostei</taxon>
        <taxon>Semionotiformes</taxon>
        <taxon>Lepisosteidae</taxon>
        <taxon>Lepisosteus</taxon>
    </lineage>
</organism>
<feature type="compositionally biased region" description="Basic residues" evidence="4">
    <location>
        <begin position="525"/>
        <end position="535"/>
    </location>
</feature>
<dbReference type="Ensembl" id="ENSLOCT00000015148.1">
    <property type="protein sequence ID" value="ENSLOCP00000015119.1"/>
    <property type="gene ID" value="ENSLOCG00000012290.1"/>
</dbReference>
<evidence type="ECO:0000259" key="5">
    <source>
        <dbReference type="PROSITE" id="PS50961"/>
    </source>
</evidence>
<reference evidence="7" key="1">
    <citation type="submission" date="2011-12" db="EMBL/GenBank/DDBJ databases">
        <title>The Draft Genome of Lepisosteus oculatus.</title>
        <authorList>
            <consortium name="The Broad Institute Genome Assembly &amp; Analysis Group"/>
            <consortium name="Computational R&amp;D Group"/>
            <consortium name="and Sequencing Platform"/>
            <person name="Di Palma F."/>
            <person name="Alfoldi J."/>
            <person name="Johnson J."/>
            <person name="Berlin A."/>
            <person name="Gnerre S."/>
            <person name="Jaffe D."/>
            <person name="MacCallum I."/>
            <person name="Young S."/>
            <person name="Walker B.J."/>
            <person name="Lander E.S."/>
            <person name="Lindblad-Toh K."/>
        </authorList>
    </citation>
    <scope>NUCLEOTIDE SEQUENCE [LARGE SCALE GENOMIC DNA]</scope>
</reference>
<reference evidence="6" key="3">
    <citation type="submission" date="2025-09" db="UniProtKB">
        <authorList>
            <consortium name="Ensembl"/>
        </authorList>
    </citation>
    <scope>IDENTIFICATION</scope>
</reference>
<dbReference type="InParanoid" id="W5N3B0"/>
<dbReference type="STRING" id="7918.ENSLOCP00000015119"/>
<dbReference type="SUPFAM" id="SSF46785">
    <property type="entry name" value="Winged helix' DNA-binding domain"/>
    <property type="match status" value="1"/>
</dbReference>
<dbReference type="InterPro" id="IPR006630">
    <property type="entry name" value="La_HTH"/>
</dbReference>
<sequence length="774" mass="86061">VTKRLLPEEPISRRLMTSDQDTKVVAEPQVQQVQEAKESSHLVENKPGLLLDAEAALCFQIGQQESAKVSDLNPNAKVWANHMFNLEATGSTNRSAHKSWKDTSEISEDPCPEAPDFEANSDKNKQYHQEPLLPDPDELPPTALTEQADMNAVTLECPDTVYAEFESIHEPSRTGGNELLQTDSQEDLREHLKKTLEFCLSRENLASDMYLISQMDSDQYVPIMTVANLDHVKKLSTDMDLIVDVLRSLPLVQVDEKGEKVRPNQNRCIVILREVPESTPLEEVESLFKGENLPKFIHCEFAYNDNWFITFESEADAQQAYKYLREEVKTFQGKPIKARIKAKAIAINTFLPKNGYRPLDVNLYAQQRYTTSFYIPPVYSPQQQFPLYSLITPQTWSTTHSFLDPALVAPFPNTGFINGFTTSPNFKPATSPLTVRQYSPRNRNQSKPHLRPAIPNADRGSGLLDSPTIFNFPTERLLNGVRSPQTRPPGQNRTRLQTSIGYPKRDIGTGRVEPISADCSPSMGRGRKNVYGYRKKREDKFTRVPTQSPPPQKPPSPSFELGLSSFPPLPGAAGHLKTKDVFGNRLSNIVIGTSKDKTSKGNNFFQNVNVDATTNTIPSGISKEPSLPTTSPLPSDPASEVKVEEEKQSEAQTPVERLTATFTTTASKSVQVNGAATELRKPSYAEICQRTAKDAPTLQPPKEPKPAGATVVSDDSAGEKMESKSRETYSVKAIPGRSREVKRQPGRRPSPPPPLQGPGKRPNKDLNTPPKSPQ</sequence>
<dbReference type="Proteomes" id="UP000018468">
    <property type="component" value="Linkage group LG9"/>
</dbReference>
<evidence type="ECO:0000313" key="6">
    <source>
        <dbReference type="Ensembl" id="ENSLOCP00000015119.1"/>
    </source>
</evidence>
<evidence type="ECO:0000256" key="3">
    <source>
        <dbReference type="PROSITE-ProRule" id="PRU00332"/>
    </source>
</evidence>
<keyword evidence="2 3" id="KW-0694">RNA-binding</keyword>
<feature type="compositionally biased region" description="Basic and acidic residues" evidence="4">
    <location>
        <begin position="717"/>
        <end position="729"/>
    </location>
</feature>
<feature type="region of interest" description="Disordered" evidence="4">
    <location>
        <begin position="690"/>
        <end position="774"/>
    </location>
</feature>
<dbReference type="SMART" id="SM00715">
    <property type="entry name" value="LA"/>
    <property type="match status" value="1"/>
</dbReference>
<dbReference type="PANTHER" id="PTHR22792:SF43">
    <property type="entry name" value="LA-RELATED PROTEIN 4B"/>
    <property type="match status" value="1"/>
</dbReference>
<dbReference type="EMBL" id="AHAT01002554">
    <property type="status" value="NOT_ANNOTATED_CDS"/>
    <property type="molecule type" value="Genomic_DNA"/>
</dbReference>
<dbReference type="eggNOG" id="KOG2591">
    <property type="taxonomic scope" value="Eukaryota"/>
</dbReference>
<dbReference type="Pfam" id="PF26088">
    <property type="entry name" value="RRM_LARP4"/>
    <property type="match status" value="1"/>
</dbReference>
<dbReference type="InterPro" id="IPR036390">
    <property type="entry name" value="WH_DNA-bd_sf"/>
</dbReference>
<evidence type="ECO:0000313" key="7">
    <source>
        <dbReference type="Proteomes" id="UP000018468"/>
    </source>
</evidence>
<feature type="compositionally biased region" description="Pro residues" evidence="4">
    <location>
        <begin position="547"/>
        <end position="557"/>
    </location>
</feature>
<dbReference type="GeneTree" id="ENSGT00940000157755"/>
<dbReference type="InterPro" id="IPR045180">
    <property type="entry name" value="La_dom_prot"/>
</dbReference>
<dbReference type="GO" id="GO:0045727">
    <property type="term" value="P:positive regulation of translation"/>
    <property type="evidence" value="ECO:0000318"/>
    <property type="project" value="GO_Central"/>
</dbReference>
<dbReference type="PROSITE" id="PS50961">
    <property type="entry name" value="HTH_LA"/>
    <property type="match status" value="1"/>
</dbReference>
<name>W5N3B0_LEPOC</name>
<dbReference type="Bgee" id="ENSLOCG00000012290">
    <property type="expression patterns" value="Expressed in testis and 13 other cell types or tissues"/>
</dbReference>
<feature type="region of interest" description="Disordered" evidence="4">
    <location>
        <begin position="91"/>
        <end position="121"/>
    </location>
</feature>
<feature type="region of interest" description="Disordered" evidence="4">
    <location>
        <begin position="614"/>
        <end position="668"/>
    </location>
</feature>
<dbReference type="Gene3D" id="1.10.10.10">
    <property type="entry name" value="Winged helix-like DNA-binding domain superfamily/Winged helix DNA-binding domain"/>
    <property type="match status" value="1"/>
</dbReference>
<dbReference type="GO" id="GO:0010494">
    <property type="term" value="C:cytoplasmic stress granule"/>
    <property type="evidence" value="ECO:0000318"/>
    <property type="project" value="GO_Central"/>
</dbReference>